<dbReference type="PRINTS" id="PR00463">
    <property type="entry name" value="EP450I"/>
</dbReference>
<dbReference type="EnsemblMetazoa" id="G31950.1">
    <property type="protein sequence ID" value="G31950.1:cds"/>
    <property type="gene ID" value="G31950"/>
</dbReference>
<keyword evidence="3" id="KW-1133">Transmembrane helix</keyword>
<proteinExistence type="inferred from homology"/>
<dbReference type="GO" id="GO:0005506">
    <property type="term" value="F:iron ion binding"/>
    <property type="evidence" value="ECO:0007669"/>
    <property type="project" value="InterPro"/>
</dbReference>
<feature type="binding site" description="axial binding residue" evidence="2">
    <location>
        <position position="417"/>
    </location>
    <ligand>
        <name>heme</name>
        <dbReference type="ChEBI" id="CHEBI:30413"/>
    </ligand>
    <ligandPart>
        <name>Fe</name>
        <dbReference type="ChEBI" id="CHEBI:18248"/>
    </ligandPart>
</feature>
<dbReference type="InterPro" id="IPR002401">
    <property type="entry name" value="Cyt_P450_E_grp-I"/>
</dbReference>
<dbReference type="InterPro" id="IPR052666">
    <property type="entry name" value="CYP450_20A1-like"/>
</dbReference>
<evidence type="ECO:0000313" key="4">
    <source>
        <dbReference type="EnsemblMetazoa" id="G31950.2:cds"/>
    </source>
</evidence>
<keyword evidence="2" id="KW-0349">Heme</keyword>
<keyword evidence="2" id="KW-0479">Metal-binding</keyword>
<name>A0A8W8ME99_MAGGI</name>
<dbReference type="Gene3D" id="1.10.630.10">
    <property type="entry name" value="Cytochrome P450"/>
    <property type="match status" value="1"/>
</dbReference>
<comment type="cofactor">
    <cofactor evidence="2">
        <name>heme</name>
        <dbReference type="ChEBI" id="CHEBI:30413"/>
    </cofactor>
</comment>
<comment type="similarity">
    <text evidence="1">Belongs to the cytochrome P450 family.</text>
</comment>
<dbReference type="InterPro" id="IPR036396">
    <property type="entry name" value="Cyt_P450_sf"/>
</dbReference>
<evidence type="ECO:0000256" key="2">
    <source>
        <dbReference type="PIRSR" id="PIRSR602401-1"/>
    </source>
</evidence>
<dbReference type="OMA" id="YFQVWSE"/>
<dbReference type="Proteomes" id="UP000005408">
    <property type="component" value="Unassembled WGS sequence"/>
</dbReference>
<dbReference type="GO" id="GO:0020037">
    <property type="term" value="F:heme binding"/>
    <property type="evidence" value="ECO:0007669"/>
    <property type="project" value="InterPro"/>
</dbReference>
<evidence type="ECO:0008006" key="6">
    <source>
        <dbReference type="Google" id="ProtNLM"/>
    </source>
</evidence>
<dbReference type="GO" id="GO:0016020">
    <property type="term" value="C:membrane"/>
    <property type="evidence" value="ECO:0007669"/>
    <property type="project" value="TreeGrafter"/>
</dbReference>
<reference evidence="4" key="1">
    <citation type="submission" date="2022-08" db="UniProtKB">
        <authorList>
            <consortium name="EnsemblMetazoa"/>
        </authorList>
    </citation>
    <scope>IDENTIFICATION</scope>
    <source>
        <strain evidence="4">05x7-T-G4-1.051#20</strain>
    </source>
</reference>
<dbReference type="AlphaFoldDB" id="A0A8W8ME99"/>
<dbReference type="SUPFAM" id="SSF48264">
    <property type="entry name" value="Cytochrome P450"/>
    <property type="match status" value="1"/>
</dbReference>
<dbReference type="OrthoDB" id="1470350at2759"/>
<dbReference type="Pfam" id="PF00067">
    <property type="entry name" value="p450"/>
    <property type="match status" value="1"/>
</dbReference>
<evidence type="ECO:0000256" key="3">
    <source>
        <dbReference type="SAM" id="Phobius"/>
    </source>
</evidence>
<accession>A0A8W8ME99</accession>
<evidence type="ECO:0000313" key="5">
    <source>
        <dbReference type="Proteomes" id="UP000005408"/>
    </source>
</evidence>
<dbReference type="GO" id="GO:0004497">
    <property type="term" value="F:monooxygenase activity"/>
    <property type="evidence" value="ECO:0007669"/>
    <property type="project" value="InterPro"/>
</dbReference>
<protein>
    <recommendedName>
        <fullName evidence="6">Cytochrome P450 20A1</fullName>
    </recommendedName>
</protein>
<dbReference type="InterPro" id="IPR001128">
    <property type="entry name" value="Cyt_P450"/>
</dbReference>
<dbReference type="PANTHER" id="PTHR24280:SF4">
    <property type="entry name" value="CYTOCHROME P450 20A1"/>
    <property type="match status" value="1"/>
</dbReference>
<feature type="transmembrane region" description="Helical" evidence="3">
    <location>
        <begin position="6"/>
        <end position="23"/>
    </location>
</feature>
<keyword evidence="5" id="KW-1185">Reference proteome</keyword>
<dbReference type="GO" id="GO:0016705">
    <property type="term" value="F:oxidoreductase activity, acting on paired donors, with incorporation or reduction of molecular oxygen"/>
    <property type="evidence" value="ECO:0007669"/>
    <property type="project" value="InterPro"/>
</dbReference>
<keyword evidence="3" id="KW-0812">Transmembrane</keyword>
<dbReference type="EnsemblMetazoa" id="G31950.2">
    <property type="protein sequence ID" value="G31950.2:cds"/>
    <property type="gene ID" value="G31950"/>
</dbReference>
<organism evidence="4 5">
    <name type="scientific">Magallana gigas</name>
    <name type="common">Pacific oyster</name>
    <name type="synonym">Crassostrea gigas</name>
    <dbReference type="NCBI Taxonomy" id="29159"/>
    <lineage>
        <taxon>Eukaryota</taxon>
        <taxon>Metazoa</taxon>
        <taxon>Spiralia</taxon>
        <taxon>Lophotrochozoa</taxon>
        <taxon>Mollusca</taxon>
        <taxon>Bivalvia</taxon>
        <taxon>Autobranchia</taxon>
        <taxon>Pteriomorphia</taxon>
        <taxon>Ostreida</taxon>
        <taxon>Ostreoidea</taxon>
        <taxon>Ostreidae</taxon>
        <taxon>Magallana</taxon>
    </lineage>
</organism>
<sequence length="469" mass="53237">MLDFVIFAVTFVVALLIAVIYLYPGSKRITTIPGPDPTTKEDGNLADIARAGSLHEYLIDLHKQYGDITAFWMGQEFVVSICSPELFKQHSAVFDRPVSLFKLFEPFLGEKSIQFANKGDGRSRRKQYDQVFNPSHLVQYYSGLQEVSDNLVKKWTSLPKDDHVALAQYMSALALKMALVSLFGSHAWSDEEILEIRHNYDIAWSELERRLVDFPEEGSPRIKAFENAHKRFHALVKKMVTNHRKLSKKSTEEGLFIDALLDSTEDEQVILSDACSYIVAGFHTTGNLLTWAVYFLATHEDVQDKVYKEIKKVLGGNDVEPSSLKDLVYLRQVIDETLRCAVIAPWAARYQDFDSELGGHKIPKNTPVIHALGVSLQNEKYFPLPNKFDPDRFSAENSKSRPSYSFQPFGFAGKRKCPADNFAYVEATITLVSILRKFKVKMVEGQVVTPTFGLVTHPTEEVWITLQKR</sequence>
<keyword evidence="3" id="KW-0472">Membrane</keyword>
<keyword evidence="2" id="KW-0408">Iron</keyword>
<dbReference type="PANTHER" id="PTHR24280">
    <property type="entry name" value="CYTOCHROME P450 20A1"/>
    <property type="match status" value="1"/>
</dbReference>
<evidence type="ECO:0000256" key="1">
    <source>
        <dbReference type="ARBA" id="ARBA00010617"/>
    </source>
</evidence>